<dbReference type="InterPro" id="IPR056884">
    <property type="entry name" value="NPHP3-like_N"/>
</dbReference>
<dbReference type="Proteomes" id="UP001149165">
    <property type="component" value="Unassembled WGS sequence"/>
</dbReference>
<keyword evidence="2" id="KW-0040">ANK repeat</keyword>
<dbReference type="PROSITE" id="PS50297">
    <property type="entry name" value="ANK_REP_REGION"/>
    <property type="match status" value="4"/>
</dbReference>
<dbReference type="PANTHER" id="PTHR10039:SF10">
    <property type="entry name" value="NACHT DOMAIN-CONTAINING PROTEIN"/>
    <property type="match status" value="1"/>
</dbReference>
<dbReference type="PROSITE" id="PS50088">
    <property type="entry name" value="ANK_REPEAT"/>
    <property type="match status" value="5"/>
</dbReference>
<dbReference type="Pfam" id="PF24809">
    <property type="entry name" value="DUF7708"/>
    <property type="match status" value="1"/>
</dbReference>
<feature type="domain" description="DUF7708" evidence="3">
    <location>
        <begin position="77"/>
        <end position="214"/>
    </location>
</feature>
<feature type="repeat" description="ANK" evidence="2">
    <location>
        <begin position="1100"/>
        <end position="1132"/>
    </location>
</feature>
<reference evidence="5" key="1">
    <citation type="submission" date="2022-11" db="EMBL/GenBank/DDBJ databases">
        <authorList>
            <person name="Petersen C."/>
        </authorList>
    </citation>
    <scope>NUCLEOTIDE SEQUENCE</scope>
    <source>
        <strain evidence="5">IBT 30069</strain>
    </source>
</reference>
<evidence type="ECO:0008006" key="7">
    <source>
        <dbReference type="Google" id="ProtNLM"/>
    </source>
</evidence>
<dbReference type="Gene3D" id="3.40.50.300">
    <property type="entry name" value="P-loop containing nucleotide triphosphate hydrolases"/>
    <property type="match status" value="1"/>
</dbReference>
<evidence type="ECO:0000259" key="4">
    <source>
        <dbReference type="Pfam" id="PF24883"/>
    </source>
</evidence>
<gene>
    <name evidence="5" type="ORF">N7456_001246</name>
</gene>
<feature type="repeat" description="ANK" evidence="2">
    <location>
        <begin position="1327"/>
        <end position="1359"/>
    </location>
</feature>
<feature type="domain" description="Nephrocystin 3-like N-terminal" evidence="4">
    <location>
        <begin position="298"/>
        <end position="459"/>
    </location>
</feature>
<dbReference type="PANTHER" id="PTHR10039">
    <property type="entry name" value="AMELOGENIN"/>
    <property type="match status" value="1"/>
</dbReference>
<keyword evidence="6" id="KW-1185">Reference proteome</keyword>
<feature type="repeat" description="ANK" evidence="2">
    <location>
        <begin position="1066"/>
        <end position="1098"/>
    </location>
</feature>
<evidence type="ECO:0000259" key="3">
    <source>
        <dbReference type="Pfam" id="PF24809"/>
    </source>
</evidence>
<name>A0A9W9KSN0_9EURO</name>
<reference evidence="5" key="2">
    <citation type="journal article" date="2023" name="IMA Fungus">
        <title>Comparative genomic study of the Penicillium genus elucidates a diverse pangenome and 15 lateral gene transfer events.</title>
        <authorList>
            <person name="Petersen C."/>
            <person name="Sorensen T."/>
            <person name="Nielsen M.R."/>
            <person name="Sondergaard T.E."/>
            <person name="Sorensen J.L."/>
            <person name="Fitzpatrick D.A."/>
            <person name="Frisvad J.C."/>
            <person name="Nielsen K.L."/>
        </authorList>
    </citation>
    <scope>NUCLEOTIDE SEQUENCE</scope>
    <source>
        <strain evidence="5">IBT 30069</strain>
    </source>
</reference>
<dbReference type="SUPFAM" id="SSF48403">
    <property type="entry name" value="Ankyrin repeat"/>
    <property type="match status" value="1"/>
</dbReference>
<evidence type="ECO:0000313" key="6">
    <source>
        <dbReference type="Proteomes" id="UP001149165"/>
    </source>
</evidence>
<evidence type="ECO:0000256" key="2">
    <source>
        <dbReference type="PROSITE-ProRule" id="PRU00023"/>
    </source>
</evidence>
<sequence>MALQISRKGKQRQQLDDPTESLNRALTKFQDVLTPEQKQKLEAITAVPDAGGVLFFVAQLDAENASKTRRSVAPRLCTFLSATQQFAGAVETFVSSNPKVAALIWGGIKTAITVASNVASYFDKVTNLLKDIGLFCPTIQQFGQLYHGHIGLQRALCEYYAVVVELCIKLIEVSRRGVALQTLSAMWNPFETEFKQFLDTLKSARAQIDDQLSLALNQANQEMKKLVEYESQESSVFRSSTLRFLKKSSQRQEEAKQWQLNKEKREMASLKIKIRQSFSPVDHIQPWKGILKQRVHSTAAWIAREPAFDEWFQSSLTSVLWCSGTMGMGKSVTMSSLVSYLHSTRRKNGFVSHFFCLTENADSLLARNIIGSIARQILDSFIESSSHDDLLAIHDDIQRLDTDEIVQFLLSKFPMDGTYYIVLDGMDECQSDQIREVSRALKMFVQQEDGRFKVVCSGRPELEENLFKWIRPHQRIVIDEGKINTDIDRFITATLDDCLEEKSLVLGDPTIRTTITNVLRSGSQGMFLWAGLCIKDLCEQNSDEDILHALKHLPRGLTELFDSKICRIQQGMNSGKAMNLLRYCGVLKRPLTVAEYTEMLSISLDDTSLNTQRLVNDMNRVVRDCFGLTFIDDEEHTIHYIHQSVKDHLFRTEHQETAMFESKSIDKHVGFLCLTYLNFSNFSGQLAKVDKEIVDPLYFGVSSLSGSSRVHNMARHVLLSRMGNSSGIKFREIERTALESSGESRNSQGVNTDARVPNFAFLVYAKDNWAFHLSDLKSEEAKMWSLFCKFIDDNSLSLTRPWELESQPSSQSALAYARNHASALSWLSGILGISEPGLAWTMDGKHYSLFLYFVRNRPVRPEQSVYDLSFLLINDGSTHRWIEMLLDIPSLQVAWGQGLFTAVVDERLNEKEKHDVALGLLRRMIDVGATEARVALAIALRHALFQDLDRIFDLLVEVDELLYPEDRVINCSLPEIDDDTFVEKIGDKQTDPLLILSIQDWKIWPMVDSLLQSGANVNVSALKTGNTALHLVLRMTISREPFMTMQRTMIQKLIRHGVDPNLPNKSGETGFHVAMQMGSFNLIKKLVEIGASVNLENRNNGKSPLHMAAERNYPELIQYMLDLGAIVDAVDQFGKTALHTLVELEGLLGVKAILAAGANVNLRDINGNTALHKIAMPYHFRTNSGSPNTATSKRDKLVLMRCLVNAGGKLNLPNVDLDTPLHIVLSRHPTQLEHGSIDYMITVSIDSDLDYEPSDLNYGSSLSSLDNCLPNLAQTGNWLAVKFLVERGVNPNVRGKTALHWASEKNKPEMVSLLIEKGADPNAYDGYSKTPLYYASQHGFNDIVSQLLSSGADHSKFDMYGKTA</sequence>
<feature type="repeat" description="ANK" evidence="2">
    <location>
        <begin position="1294"/>
        <end position="1326"/>
    </location>
</feature>
<dbReference type="Gene3D" id="1.25.40.20">
    <property type="entry name" value="Ankyrin repeat-containing domain"/>
    <property type="match status" value="2"/>
</dbReference>
<dbReference type="EMBL" id="JAPQKH010000001">
    <property type="protein sequence ID" value="KAJ5116898.1"/>
    <property type="molecule type" value="Genomic_DNA"/>
</dbReference>
<proteinExistence type="predicted"/>
<dbReference type="OrthoDB" id="7464126at2759"/>
<dbReference type="PRINTS" id="PR01415">
    <property type="entry name" value="ANKYRIN"/>
</dbReference>
<dbReference type="SMART" id="SM00248">
    <property type="entry name" value="ANK"/>
    <property type="match status" value="9"/>
</dbReference>
<dbReference type="InterPro" id="IPR036770">
    <property type="entry name" value="Ankyrin_rpt-contain_sf"/>
</dbReference>
<protein>
    <recommendedName>
        <fullName evidence="7">NACHT domain-containing protein</fullName>
    </recommendedName>
</protein>
<comment type="caution">
    <text evidence="5">The sequence shown here is derived from an EMBL/GenBank/DDBJ whole genome shotgun (WGS) entry which is preliminary data.</text>
</comment>
<organism evidence="5 6">
    <name type="scientific">Penicillium angulare</name>
    <dbReference type="NCBI Taxonomy" id="116970"/>
    <lineage>
        <taxon>Eukaryota</taxon>
        <taxon>Fungi</taxon>
        <taxon>Dikarya</taxon>
        <taxon>Ascomycota</taxon>
        <taxon>Pezizomycotina</taxon>
        <taxon>Eurotiomycetes</taxon>
        <taxon>Eurotiomycetidae</taxon>
        <taxon>Eurotiales</taxon>
        <taxon>Aspergillaceae</taxon>
        <taxon>Penicillium</taxon>
    </lineage>
</organism>
<dbReference type="InterPro" id="IPR002110">
    <property type="entry name" value="Ankyrin_rpt"/>
</dbReference>
<dbReference type="InterPro" id="IPR056125">
    <property type="entry name" value="DUF7708"/>
</dbReference>
<dbReference type="InterPro" id="IPR027417">
    <property type="entry name" value="P-loop_NTPase"/>
</dbReference>
<keyword evidence="1" id="KW-0677">Repeat</keyword>
<accession>A0A9W9KSN0</accession>
<evidence type="ECO:0000256" key="1">
    <source>
        <dbReference type="ARBA" id="ARBA00022737"/>
    </source>
</evidence>
<evidence type="ECO:0000313" key="5">
    <source>
        <dbReference type="EMBL" id="KAJ5116898.1"/>
    </source>
</evidence>
<dbReference type="Pfam" id="PF24883">
    <property type="entry name" value="NPHP3_N"/>
    <property type="match status" value="1"/>
</dbReference>
<feature type="repeat" description="ANK" evidence="2">
    <location>
        <begin position="1133"/>
        <end position="1165"/>
    </location>
</feature>
<dbReference type="Pfam" id="PF12796">
    <property type="entry name" value="Ank_2"/>
    <property type="match status" value="2"/>
</dbReference>